<keyword evidence="1" id="KW-0695">RNA-directed DNA polymerase</keyword>
<organism evidence="1 2">
    <name type="scientific">Artemisia annua</name>
    <name type="common">Sweet wormwood</name>
    <dbReference type="NCBI Taxonomy" id="35608"/>
    <lineage>
        <taxon>Eukaryota</taxon>
        <taxon>Viridiplantae</taxon>
        <taxon>Streptophyta</taxon>
        <taxon>Embryophyta</taxon>
        <taxon>Tracheophyta</taxon>
        <taxon>Spermatophyta</taxon>
        <taxon>Magnoliopsida</taxon>
        <taxon>eudicotyledons</taxon>
        <taxon>Gunneridae</taxon>
        <taxon>Pentapetalae</taxon>
        <taxon>asterids</taxon>
        <taxon>campanulids</taxon>
        <taxon>Asterales</taxon>
        <taxon>Asteraceae</taxon>
        <taxon>Asteroideae</taxon>
        <taxon>Anthemideae</taxon>
        <taxon>Artemisiinae</taxon>
        <taxon>Artemisia</taxon>
    </lineage>
</organism>
<gene>
    <name evidence="1" type="ORF">CTI12_AA173340</name>
</gene>
<dbReference type="Proteomes" id="UP000245207">
    <property type="component" value="Unassembled WGS sequence"/>
</dbReference>
<comment type="caution">
    <text evidence="1">The sequence shown here is derived from an EMBL/GenBank/DDBJ whole genome shotgun (WGS) entry which is preliminary data.</text>
</comment>
<dbReference type="EMBL" id="PKPP01001420">
    <property type="protein sequence ID" value="PWA82877.1"/>
    <property type="molecule type" value="Genomic_DNA"/>
</dbReference>
<dbReference type="GO" id="GO:0003964">
    <property type="term" value="F:RNA-directed DNA polymerase activity"/>
    <property type="evidence" value="ECO:0007669"/>
    <property type="project" value="UniProtKB-KW"/>
</dbReference>
<keyword evidence="1" id="KW-0808">Transferase</keyword>
<evidence type="ECO:0000313" key="2">
    <source>
        <dbReference type="Proteomes" id="UP000245207"/>
    </source>
</evidence>
<accession>A0A2U1PAW2</accession>
<keyword evidence="2" id="KW-1185">Reference proteome</keyword>
<name>A0A2U1PAW2_ARTAN</name>
<proteinExistence type="predicted"/>
<reference evidence="1 2" key="1">
    <citation type="journal article" date="2018" name="Mol. Plant">
        <title>The genome of Artemisia annua provides insight into the evolution of Asteraceae family and artemisinin biosynthesis.</title>
        <authorList>
            <person name="Shen Q."/>
            <person name="Zhang L."/>
            <person name="Liao Z."/>
            <person name="Wang S."/>
            <person name="Yan T."/>
            <person name="Shi P."/>
            <person name="Liu M."/>
            <person name="Fu X."/>
            <person name="Pan Q."/>
            <person name="Wang Y."/>
            <person name="Lv Z."/>
            <person name="Lu X."/>
            <person name="Zhang F."/>
            <person name="Jiang W."/>
            <person name="Ma Y."/>
            <person name="Chen M."/>
            <person name="Hao X."/>
            <person name="Li L."/>
            <person name="Tang Y."/>
            <person name="Lv G."/>
            <person name="Zhou Y."/>
            <person name="Sun X."/>
            <person name="Brodelius P.E."/>
            <person name="Rose J.K.C."/>
            <person name="Tang K."/>
        </authorList>
    </citation>
    <scope>NUCLEOTIDE SEQUENCE [LARGE SCALE GENOMIC DNA]</scope>
    <source>
        <strain evidence="2">cv. Huhao1</strain>
        <tissue evidence="1">Leaf</tissue>
    </source>
</reference>
<keyword evidence="1" id="KW-0548">Nucleotidyltransferase</keyword>
<protein>
    <submittedName>
        <fullName evidence="1">Reverse transcriptase</fullName>
    </submittedName>
</protein>
<dbReference type="AlphaFoldDB" id="A0A2U1PAW2"/>
<evidence type="ECO:0000313" key="1">
    <source>
        <dbReference type="EMBL" id="PWA82877.1"/>
    </source>
</evidence>
<sequence length="122" mass="13696">MFDQSDIQRLVRNHFGAIFTTSGPRDFEEVIEVLDPVVSNKMNSHLQALVTDVLLQKDAKQLGGLKAPCEDGFSSIFYHELWPLVGALICNTVRSFFKTCDMPPKLNKTLVTLILKTTSPRT</sequence>
<dbReference type="OrthoDB" id="1922870at2759"/>